<keyword evidence="8 11" id="KW-0472">Membrane</keyword>
<dbReference type="GO" id="GO:0036376">
    <property type="term" value="P:sodium ion export across plasma membrane"/>
    <property type="evidence" value="ECO:0007669"/>
    <property type="project" value="InterPro"/>
</dbReference>
<feature type="transmembrane region" description="Helical" evidence="11">
    <location>
        <begin position="239"/>
        <end position="260"/>
    </location>
</feature>
<dbReference type="PROSITE" id="PS50283">
    <property type="entry name" value="NA_SOLUT_SYMP_3"/>
    <property type="match status" value="1"/>
</dbReference>
<dbReference type="Gene3D" id="1.20.1730.10">
    <property type="entry name" value="Sodium/glucose cotransporter"/>
    <property type="match status" value="1"/>
</dbReference>
<reference evidence="12 13" key="1">
    <citation type="submission" date="2018-06" db="EMBL/GenBank/DDBJ databases">
        <authorList>
            <consortium name="Pathogen Informatics"/>
            <person name="Doyle S."/>
        </authorList>
    </citation>
    <scope>NUCLEOTIDE SEQUENCE [LARGE SCALE GENOMIC DNA]</scope>
    <source>
        <strain evidence="12 13">NCTC10738</strain>
    </source>
</reference>
<dbReference type="InterPro" id="IPR050277">
    <property type="entry name" value="Sodium:Solute_Symporter"/>
</dbReference>
<feature type="transmembrane region" description="Helical" evidence="11">
    <location>
        <begin position="156"/>
        <end position="174"/>
    </location>
</feature>
<keyword evidence="6" id="KW-0769">Symport</keyword>
<dbReference type="Pfam" id="PF00474">
    <property type="entry name" value="SSF"/>
    <property type="match status" value="1"/>
</dbReference>
<keyword evidence="9" id="KW-0406">Ion transport</keyword>
<feature type="transmembrane region" description="Helical" evidence="11">
    <location>
        <begin position="365"/>
        <end position="383"/>
    </location>
</feature>
<dbReference type="InterPro" id="IPR011849">
    <property type="entry name" value="Na/pantothenate_symporter"/>
</dbReference>
<dbReference type="EMBL" id="UGYO01000002">
    <property type="protein sequence ID" value="SUJ09932.1"/>
    <property type="molecule type" value="Genomic_DNA"/>
</dbReference>
<evidence type="ECO:0000313" key="12">
    <source>
        <dbReference type="EMBL" id="SUJ09932.1"/>
    </source>
</evidence>
<feature type="transmembrane region" description="Helical" evidence="11">
    <location>
        <begin position="447"/>
        <end position="468"/>
    </location>
</feature>
<feature type="transmembrane region" description="Helical" evidence="11">
    <location>
        <begin position="78"/>
        <end position="102"/>
    </location>
</feature>
<keyword evidence="4" id="KW-1003">Cell membrane</keyword>
<evidence type="ECO:0000256" key="4">
    <source>
        <dbReference type="ARBA" id="ARBA00022475"/>
    </source>
</evidence>
<evidence type="ECO:0000313" key="13">
    <source>
        <dbReference type="Proteomes" id="UP000254069"/>
    </source>
</evidence>
<keyword evidence="3" id="KW-0813">Transport</keyword>
<dbReference type="GO" id="GO:0015293">
    <property type="term" value="F:symporter activity"/>
    <property type="evidence" value="ECO:0007669"/>
    <property type="project" value="UniProtKB-KW"/>
</dbReference>
<dbReference type="GO" id="GO:0005886">
    <property type="term" value="C:plasma membrane"/>
    <property type="evidence" value="ECO:0007669"/>
    <property type="project" value="TreeGrafter"/>
</dbReference>
<accession>A0A380C0J1</accession>
<evidence type="ECO:0000256" key="3">
    <source>
        <dbReference type="ARBA" id="ARBA00022448"/>
    </source>
</evidence>
<feature type="transmembrane region" description="Helical" evidence="11">
    <location>
        <begin position="389"/>
        <end position="414"/>
    </location>
</feature>
<feature type="transmembrane region" description="Helical" evidence="11">
    <location>
        <begin position="309"/>
        <end position="331"/>
    </location>
</feature>
<keyword evidence="7 11" id="KW-1133">Transmembrane helix</keyword>
<keyword evidence="5 11" id="KW-0812">Transmembrane</keyword>
<dbReference type="PANTHER" id="PTHR48086">
    <property type="entry name" value="SODIUM/PROLINE SYMPORTER-RELATED"/>
    <property type="match status" value="1"/>
</dbReference>
<dbReference type="RefSeq" id="WP_096141209.1">
    <property type="nucleotide sequence ID" value="NZ_AP024609.1"/>
</dbReference>
<evidence type="ECO:0000256" key="11">
    <source>
        <dbReference type="SAM" id="Phobius"/>
    </source>
</evidence>
<feature type="transmembrane region" description="Helical" evidence="11">
    <location>
        <begin position="123"/>
        <end position="144"/>
    </location>
</feature>
<evidence type="ECO:0000256" key="7">
    <source>
        <dbReference type="ARBA" id="ARBA00022989"/>
    </source>
</evidence>
<dbReference type="PROSITE" id="PS00456">
    <property type="entry name" value="NA_SOLUT_SYMP_1"/>
    <property type="match status" value="1"/>
</dbReference>
<evidence type="ECO:0000256" key="6">
    <source>
        <dbReference type="ARBA" id="ARBA00022847"/>
    </source>
</evidence>
<keyword evidence="13" id="KW-1185">Reference proteome</keyword>
<comment type="subcellular location">
    <subcellularLocation>
        <location evidence="1">Membrane</location>
        <topology evidence="1">Multi-pass membrane protein</topology>
    </subcellularLocation>
</comment>
<dbReference type="Proteomes" id="UP000254069">
    <property type="component" value="Unassembled WGS sequence"/>
</dbReference>
<protein>
    <submittedName>
        <fullName evidence="12">Pantothenate permease</fullName>
    </submittedName>
</protein>
<sequence length="482" mass="51714">MTTLIPVLVYLLLSLVLTRFIAARQDKASLYQDKAARFFIGGRFLNGPMLALTLVATYTSASSFIGGPGAAYKIGLGWVWLALIQVPVAMLTLGVLGPKILAAKAPYATLIEWLDARFEHKGVSMLALGSLVLGFIAMITVQFIGGARLFAGVSGIDYSLGLALFVVTVLAYTLSGGFRAVTITDAFQGIVMLLGLLLLFFTLLGHGGMTELMSKVASEDPALLQPHGNEGQLGWPMMLSFWVLICFGTLGLPHTVVRLLAVKDTQALKKGIIWGTLISVLMTLLPHLIGLMGRALYPDLQVPDEIMPTLISGLFSPLLAGVLLAAPIAAVMSSVDSMLLQAAVSLVRDAWVKVRPQTSAQSQLRLSRITMLMIAALACYWALEPPAMIVWLNLAAFGALQAVFLWPILAAVFWPSLTGNSVFAAMISGLLSYGMLQWLALPLPLHIHPVVPALLVSLLAMLGCQAWLPVREVLVTTQDKAE</sequence>
<feature type="transmembrane region" description="Helical" evidence="11">
    <location>
        <begin position="186"/>
        <end position="205"/>
    </location>
</feature>
<keyword evidence="9" id="KW-0915">Sodium</keyword>
<dbReference type="AlphaFoldDB" id="A0A380C0J1"/>
<dbReference type="NCBIfam" id="TIGR00813">
    <property type="entry name" value="sss"/>
    <property type="match status" value="1"/>
</dbReference>
<dbReference type="InterPro" id="IPR018212">
    <property type="entry name" value="Na/solute_symporter_CS"/>
</dbReference>
<name>A0A380C0J1_9GAMM</name>
<organism evidence="12 13">
    <name type="scientific">Shewanella algae</name>
    <dbReference type="NCBI Taxonomy" id="38313"/>
    <lineage>
        <taxon>Bacteria</taxon>
        <taxon>Pseudomonadati</taxon>
        <taxon>Pseudomonadota</taxon>
        <taxon>Gammaproteobacteria</taxon>
        <taxon>Alteromonadales</taxon>
        <taxon>Shewanellaceae</taxon>
        <taxon>Shewanella</taxon>
    </lineage>
</organism>
<feature type="transmembrane region" description="Helical" evidence="11">
    <location>
        <begin position="272"/>
        <end position="297"/>
    </location>
</feature>
<feature type="transmembrane region" description="Helical" evidence="11">
    <location>
        <begin position="44"/>
        <end position="66"/>
    </location>
</feature>
<comment type="similarity">
    <text evidence="2 10">Belongs to the sodium:solute symporter (SSF) (TC 2.A.21) family.</text>
</comment>
<keyword evidence="9" id="KW-0739">Sodium transport</keyword>
<evidence type="ECO:0000256" key="9">
    <source>
        <dbReference type="ARBA" id="ARBA00023201"/>
    </source>
</evidence>
<dbReference type="GO" id="GO:0015081">
    <property type="term" value="F:sodium ion transmembrane transporter activity"/>
    <property type="evidence" value="ECO:0007669"/>
    <property type="project" value="InterPro"/>
</dbReference>
<evidence type="ECO:0000256" key="5">
    <source>
        <dbReference type="ARBA" id="ARBA00022692"/>
    </source>
</evidence>
<dbReference type="InterPro" id="IPR038377">
    <property type="entry name" value="Na/Glc_symporter_sf"/>
</dbReference>
<dbReference type="InterPro" id="IPR001734">
    <property type="entry name" value="Na/solute_symporter"/>
</dbReference>
<evidence type="ECO:0000256" key="8">
    <source>
        <dbReference type="ARBA" id="ARBA00023136"/>
    </source>
</evidence>
<feature type="transmembrane region" description="Helical" evidence="11">
    <location>
        <begin position="421"/>
        <end position="441"/>
    </location>
</feature>
<proteinExistence type="inferred from homology"/>
<evidence type="ECO:0000256" key="1">
    <source>
        <dbReference type="ARBA" id="ARBA00004141"/>
    </source>
</evidence>
<dbReference type="GO" id="GO:0015233">
    <property type="term" value="F:pantothenate transmembrane transporter activity"/>
    <property type="evidence" value="ECO:0007669"/>
    <property type="project" value="InterPro"/>
</dbReference>
<evidence type="ECO:0000256" key="2">
    <source>
        <dbReference type="ARBA" id="ARBA00006434"/>
    </source>
</evidence>
<gene>
    <name evidence="12" type="primary">panF_2</name>
    <name evidence="12" type="ORF">NCTC10738_04238</name>
</gene>
<dbReference type="PANTHER" id="PTHR48086:SF4">
    <property type="entry name" value="SODIUM_PANTOTHENATE SYMPORTER"/>
    <property type="match status" value="1"/>
</dbReference>
<evidence type="ECO:0000256" key="10">
    <source>
        <dbReference type="RuleBase" id="RU362091"/>
    </source>
</evidence>
<feature type="transmembrane region" description="Helical" evidence="11">
    <location>
        <begin position="6"/>
        <end position="23"/>
    </location>
</feature>
<dbReference type="NCBIfam" id="TIGR02119">
    <property type="entry name" value="panF"/>
    <property type="match status" value="1"/>
</dbReference>